<dbReference type="SUPFAM" id="SSF46561">
    <property type="entry name" value="Ribosomal protein L29 (L29p)"/>
    <property type="match status" value="1"/>
</dbReference>
<dbReference type="CDD" id="cd00427">
    <property type="entry name" value="Ribosomal_L29_HIP"/>
    <property type="match status" value="1"/>
</dbReference>
<dbReference type="AlphaFoldDB" id="A0A2P8DC91"/>
<accession>A0A2P8DC91</accession>
<dbReference type="EMBL" id="PYGD01000001">
    <property type="protein sequence ID" value="PSK94830.1"/>
    <property type="molecule type" value="Genomic_DNA"/>
</dbReference>
<dbReference type="HAMAP" id="MF_00374">
    <property type="entry name" value="Ribosomal_uL29"/>
    <property type="match status" value="1"/>
</dbReference>
<keyword evidence="7" id="KW-1185">Reference proteome</keyword>
<name>A0A2P8DC91_9BACT</name>
<dbReference type="Gene3D" id="1.10.287.310">
    <property type="match status" value="1"/>
</dbReference>
<comment type="similarity">
    <text evidence="1 5">Belongs to the universal ribosomal protein uL29 family.</text>
</comment>
<dbReference type="RefSeq" id="WP_106521516.1">
    <property type="nucleotide sequence ID" value="NZ_PYGD01000001.1"/>
</dbReference>
<dbReference type="InterPro" id="IPR001854">
    <property type="entry name" value="Ribosomal_uL29"/>
</dbReference>
<dbReference type="InterPro" id="IPR036049">
    <property type="entry name" value="Ribosomal_uL29_sf"/>
</dbReference>
<evidence type="ECO:0000256" key="4">
    <source>
        <dbReference type="ARBA" id="ARBA00035204"/>
    </source>
</evidence>
<dbReference type="InterPro" id="IPR018254">
    <property type="entry name" value="Ribosomal_uL29_CS"/>
</dbReference>
<dbReference type="GO" id="GO:1990904">
    <property type="term" value="C:ribonucleoprotein complex"/>
    <property type="evidence" value="ECO:0007669"/>
    <property type="project" value="UniProtKB-KW"/>
</dbReference>
<evidence type="ECO:0000256" key="1">
    <source>
        <dbReference type="ARBA" id="ARBA00009254"/>
    </source>
</evidence>
<evidence type="ECO:0000256" key="2">
    <source>
        <dbReference type="ARBA" id="ARBA00022980"/>
    </source>
</evidence>
<dbReference type="PROSITE" id="PS00579">
    <property type="entry name" value="RIBOSOMAL_L29"/>
    <property type="match status" value="1"/>
</dbReference>
<evidence type="ECO:0000313" key="6">
    <source>
        <dbReference type="EMBL" id="PSK94830.1"/>
    </source>
</evidence>
<evidence type="ECO:0000313" key="7">
    <source>
        <dbReference type="Proteomes" id="UP000240572"/>
    </source>
</evidence>
<gene>
    <name evidence="5" type="primary">rpmC</name>
    <name evidence="6" type="ORF">B0I18_101993</name>
</gene>
<evidence type="ECO:0000256" key="3">
    <source>
        <dbReference type="ARBA" id="ARBA00023274"/>
    </source>
</evidence>
<dbReference type="GO" id="GO:0003735">
    <property type="term" value="F:structural constituent of ribosome"/>
    <property type="evidence" value="ECO:0007669"/>
    <property type="project" value="InterPro"/>
</dbReference>
<organism evidence="6 7">
    <name type="scientific">Taibaiella chishuiensis</name>
    <dbReference type="NCBI Taxonomy" id="1434707"/>
    <lineage>
        <taxon>Bacteria</taxon>
        <taxon>Pseudomonadati</taxon>
        <taxon>Bacteroidota</taxon>
        <taxon>Chitinophagia</taxon>
        <taxon>Chitinophagales</taxon>
        <taxon>Chitinophagaceae</taxon>
        <taxon>Taibaiella</taxon>
    </lineage>
</organism>
<dbReference type="NCBIfam" id="TIGR00012">
    <property type="entry name" value="L29"/>
    <property type="match status" value="1"/>
</dbReference>
<dbReference type="Proteomes" id="UP000240572">
    <property type="component" value="Unassembled WGS sequence"/>
</dbReference>
<sequence>MAKSTKADVQDYRSFSDEALSDKIGEETLRLKKLKFSHAVNPIENPMVIRSIRRQIAQMKTEQHKRQLAS</sequence>
<dbReference type="Pfam" id="PF00831">
    <property type="entry name" value="Ribosomal_L29"/>
    <property type="match status" value="1"/>
</dbReference>
<reference evidence="6 7" key="1">
    <citation type="submission" date="2018-03" db="EMBL/GenBank/DDBJ databases">
        <title>Genomic Encyclopedia of Type Strains, Phase III (KMG-III): the genomes of soil and plant-associated and newly described type strains.</title>
        <authorList>
            <person name="Whitman W."/>
        </authorList>
    </citation>
    <scope>NUCLEOTIDE SEQUENCE [LARGE SCALE GENOMIC DNA]</scope>
    <source>
        <strain evidence="6 7">CGMCC 1.12700</strain>
    </source>
</reference>
<dbReference type="GO" id="GO:0006412">
    <property type="term" value="P:translation"/>
    <property type="evidence" value="ECO:0007669"/>
    <property type="project" value="UniProtKB-UniRule"/>
</dbReference>
<keyword evidence="2 5" id="KW-0689">Ribosomal protein</keyword>
<proteinExistence type="inferred from homology"/>
<dbReference type="GO" id="GO:0005840">
    <property type="term" value="C:ribosome"/>
    <property type="evidence" value="ECO:0007669"/>
    <property type="project" value="UniProtKB-KW"/>
</dbReference>
<protein>
    <recommendedName>
        <fullName evidence="4 5">Large ribosomal subunit protein uL29</fullName>
    </recommendedName>
</protein>
<keyword evidence="3 5" id="KW-0687">Ribonucleoprotein</keyword>
<evidence type="ECO:0000256" key="5">
    <source>
        <dbReference type="HAMAP-Rule" id="MF_00374"/>
    </source>
</evidence>
<comment type="caution">
    <text evidence="6">The sequence shown here is derived from an EMBL/GenBank/DDBJ whole genome shotgun (WGS) entry which is preliminary data.</text>
</comment>
<dbReference type="OrthoDB" id="5296761at2"/>